<dbReference type="RefSeq" id="WP_015777437.1">
    <property type="nucleotide sequence ID" value="NC_013171.1"/>
</dbReference>
<dbReference type="AlphaFoldDB" id="C7RGB5"/>
<keyword evidence="5" id="KW-1185">Reference proteome</keyword>
<comment type="similarity">
    <text evidence="1">Belongs to the glycosyl hydrolase 13 family.</text>
</comment>
<feature type="domain" description="Alpha-amylase SusG-like C-terminal" evidence="3">
    <location>
        <begin position="274"/>
        <end position="335"/>
    </location>
</feature>
<evidence type="ECO:0000313" key="5">
    <source>
        <dbReference type="Proteomes" id="UP000002294"/>
    </source>
</evidence>
<dbReference type="InterPro" id="IPR017853">
    <property type="entry name" value="GH"/>
</dbReference>
<gene>
    <name evidence="4" type="ordered locus">Apre_0479</name>
</gene>
<dbReference type="Pfam" id="PF23915">
    <property type="entry name" value="SusG_C"/>
    <property type="match status" value="1"/>
</dbReference>
<dbReference type="OrthoDB" id="1690224at2"/>
<name>C7RGB5_ANAPD</name>
<reference evidence="4 5" key="1">
    <citation type="journal article" date="2009" name="Stand. Genomic Sci.">
        <title>Complete genome sequence of Anaerococcus prevotii type strain (PC1).</title>
        <authorList>
            <person name="Labutti K."/>
            <person name="Pukall R."/>
            <person name="Steenblock K."/>
            <person name="Glavina Del Rio T."/>
            <person name="Tice H."/>
            <person name="Copeland A."/>
            <person name="Cheng J.F."/>
            <person name="Lucas S."/>
            <person name="Chen F."/>
            <person name="Nolan M."/>
            <person name="Bruce D."/>
            <person name="Goodwin L."/>
            <person name="Pitluck S."/>
            <person name="Ivanova N."/>
            <person name="Mavromatis K."/>
            <person name="Ovchinnikova G."/>
            <person name="Pati A."/>
            <person name="Chen A."/>
            <person name="Palaniappan K."/>
            <person name="Land M."/>
            <person name="Hauser L."/>
            <person name="Chang Y.J."/>
            <person name="Jeffries C.D."/>
            <person name="Chain P."/>
            <person name="Saunders E."/>
            <person name="Brettin T."/>
            <person name="Detter J.C."/>
            <person name="Han C."/>
            <person name="Goker M."/>
            <person name="Bristow J."/>
            <person name="Eisen J.A."/>
            <person name="Markowitz V."/>
            <person name="Hugenholtz P."/>
            <person name="Kyrpides N.C."/>
            <person name="Klenk H.P."/>
            <person name="Lapidus A."/>
        </authorList>
    </citation>
    <scope>NUCLEOTIDE SEQUENCE [LARGE SCALE GENOMIC DNA]</scope>
    <source>
        <strain evidence="5">ATCC 9321 / DSM 20548 / JCM 6508 / NCTC 11806 / PC1</strain>
    </source>
</reference>
<evidence type="ECO:0000256" key="1">
    <source>
        <dbReference type="ARBA" id="ARBA00008061"/>
    </source>
</evidence>
<dbReference type="InterPro" id="IPR056300">
    <property type="entry name" value="SusG-like_C"/>
</dbReference>
<accession>C7RGB5</accession>
<dbReference type="SMR" id="C7RGB5"/>
<organism evidence="4 5">
    <name type="scientific">Anaerococcus prevotii (strain ATCC 9321 / DSM 20548 / JCM 6508 / NCTC 11806 / PC1)</name>
    <name type="common">Peptostreptococcus prevotii</name>
    <name type="synonym">Peptococcus prevotii</name>
    <dbReference type="NCBI Taxonomy" id="525919"/>
    <lineage>
        <taxon>Bacteria</taxon>
        <taxon>Bacillati</taxon>
        <taxon>Bacillota</taxon>
        <taxon>Tissierellia</taxon>
        <taxon>Tissierellales</taxon>
        <taxon>Peptoniphilaceae</taxon>
        <taxon>Anaerococcus</taxon>
    </lineage>
</organism>
<dbReference type="eggNOG" id="COG0366">
    <property type="taxonomic scope" value="Bacteria"/>
</dbReference>
<dbReference type="Gene3D" id="3.20.20.80">
    <property type="entry name" value="Glycosidases"/>
    <property type="match status" value="1"/>
</dbReference>
<evidence type="ECO:0000313" key="4">
    <source>
        <dbReference type="EMBL" id="ACV28526.1"/>
    </source>
</evidence>
<dbReference type="EMBL" id="CP001708">
    <property type="protein sequence ID" value="ACV28526.1"/>
    <property type="molecule type" value="Genomic_DNA"/>
</dbReference>
<dbReference type="STRING" id="525919.Apre_0479"/>
<protein>
    <recommendedName>
        <fullName evidence="3">Alpha-amylase SusG-like C-terminal domain-containing protein</fullName>
    </recommendedName>
</protein>
<dbReference type="Gene3D" id="2.60.40.1180">
    <property type="entry name" value="Golgi alpha-mannosidase II"/>
    <property type="match status" value="1"/>
</dbReference>
<dbReference type="KEGG" id="apr:Apre_0479"/>
<dbReference type="GO" id="GO:0016798">
    <property type="term" value="F:hydrolase activity, acting on glycosyl bonds"/>
    <property type="evidence" value="ECO:0007669"/>
    <property type="project" value="UniProtKB-KW"/>
</dbReference>
<dbReference type="SUPFAM" id="SSF51445">
    <property type="entry name" value="(Trans)glycosidases"/>
    <property type="match status" value="1"/>
</dbReference>
<dbReference type="InterPro" id="IPR013780">
    <property type="entry name" value="Glyco_hydro_b"/>
</dbReference>
<dbReference type="Proteomes" id="UP000002294">
    <property type="component" value="Chromosome"/>
</dbReference>
<dbReference type="HOGENOM" id="CLU_815463_0_0_9"/>
<evidence type="ECO:0000256" key="2">
    <source>
        <dbReference type="ARBA" id="ARBA00023295"/>
    </source>
</evidence>
<keyword evidence="2" id="KW-0326">Glycosidase</keyword>
<proteinExistence type="inferred from homology"/>
<keyword evidence="2" id="KW-0378">Hydrolase</keyword>
<sequence>MRETDELFIYKENSIEKTKDNLPTYKKLGVNFIAIDMGEFINDDYLREIFSLNEFLKKQGFGLMLRLDLLILSKNLLDSKLGDLTWENTKVKRAVLSFLNFLVKRGIAAFDFLNLSEILDDKNFLEEIREINKNVRHLNEDVLTTSLIDKPQFIKYLSSTGKTDFSFIQAMIDHLKIEDLNSFYESGPIFAKTWDDFSNKFSKNFAYFSISQKISNILALKGPVYLESSDIDFEMEGPFYKLTSYIENLSRVRKENKSLTRGDFLEIFKKDKDVFAYIRRYKNEKALVINNLSQKEFLLPISMYLADYSSYKLALGNYGQRKMVDNLLLRPFETSIFIKK</sequence>
<evidence type="ECO:0000259" key="3">
    <source>
        <dbReference type="Pfam" id="PF23915"/>
    </source>
</evidence>